<reference evidence="2 3" key="1">
    <citation type="submission" date="2019-01" db="EMBL/GenBank/DDBJ databases">
        <title>A draft genome assembly of the solar-powered sea slug Elysia chlorotica.</title>
        <authorList>
            <person name="Cai H."/>
            <person name="Li Q."/>
            <person name="Fang X."/>
            <person name="Li J."/>
            <person name="Curtis N.E."/>
            <person name="Altenburger A."/>
            <person name="Shibata T."/>
            <person name="Feng M."/>
            <person name="Maeda T."/>
            <person name="Schwartz J.A."/>
            <person name="Shigenobu S."/>
            <person name="Lundholm N."/>
            <person name="Nishiyama T."/>
            <person name="Yang H."/>
            <person name="Hasebe M."/>
            <person name="Li S."/>
            <person name="Pierce S.K."/>
            <person name="Wang J."/>
        </authorList>
    </citation>
    <scope>NUCLEOTIDE SEQUENCE [LARGE SCALE GENOMIC DNA]</scope>
    <source>
        <strain evidence="2">EC2010</strain>
        <tissue evidence="2">Whole organism of an adult</tissue>
    </source>
</reference>
<dbReference type="OrthoDB" id="10491467at2759"/>
<comment type="caution">
    <text evidence="2">The sequence shown here is derived from an EMBL/GenBank/DDBJ whole genome shotgun (WGS) entry which is preliminary data.</text>
</comment>
<evidence type="ECO:0000313" key="2">
    <source>
        <dbReference type="EMBL" id="RUS74135.1"/>
    </source>
</evidence>
<feature type="compositionally biased region" description="Polar residues" evidence="1">
    <location>
        <begin position="10"/>
        <end position="19"/>
    </location>
</feature>
<organism evidence="2 3">
    <name type="scientific">Elysia chlorotica</name>
    <name type="common">Eastern emerald elysia</name>
    <name type="synonym">Sea slug</name>
    <dbReference type="NCBI Taxonomy" id="188477"/>
    <lineage>
        <taxon>Eukaryota</taxon>
        <taxon>Metazoa</taxon>
        <taxon>Spiralia</taxon>
        <taxon>Lophotrochozoa</taxon>
        <taxon>Mollusca</taxon>
        <taxon>Gastropoda</taxon>
        <taxon>Heterobranchia</taxon>
        <taxon>Euthyneura</taxon>
        <taxon>Panpulmonata</taxon>
        <taxon>Sacoglossa</taxon>
        <taxon>Placobranchoidea</taxon>
        <taxon>Plakobranchidae</taxon>
        <taxon>Elysia</taxon>
    </lineage>
</organism>
<protein>
    <submittedName>
        <fullName evidence="2">Uncharacterized protein</fullName>
    </submittedName>
</protein>
<sequence>MATGGVSPCLDSNPNSNSGDVGVAGEGPAAITKRGKYYMPVNFSDDPTIRDYTSAVNANGPRVGEKGVAATDTSRGCSRCGACPGLSLHYWRYDYTSAVNANGPRVGEKGVAATDTSRGCSRCGACPGLSLHYWRPLECRSSGDAADVQTADVRVTDAPSIGFPRTAYGLFTLLTVATLVSQCPGSCYWPFRVLKLGPRFCLLLQAVESFSSNFPECNASLASYPGICHELFNHTKLTLEFNQSTIQGVPLRQDWSLLSPEVPPGCLPYHTRMLVFCHIRPGPVVFTEVVVQCFVQRSLSTHCPVPDLTPHLTRLWRSGPELFSFELGTL</sequence>
<feature type="region of interest" description="Disordered" evidence="1">
    <location>
        <begin position="1"/>
        <end position="25"/>
    </location>
</feature>
<gene>
    <name evidence="2" type="ORF">EGW08_018115</name>
</gene>
<proteinExistence type="predicted"/>
<name>A0A433SXT6_ELYCH</name>
<keyword evidence="3" id="KW-1185">Reference proteome</keyword>
<evidence type="ECO:0000313" key="3">
    <source>
        <dbReference type="Proteomes" id="UP000271974"/>
    </source>
</evidence>
<dbReference type="AlphaFoldDB" id="A0A433SXT6"/>
<dbReference type="Proteomes" id="UP000271974">
    <property type="component" value="Unassembled WGS sequence"/>
</dbReference>
<evidence type="ECO:0000256" key="1">
    <source>
        <dbReference type="SAM" id="MobiDB-lite"/>
    </source>
</evidence>
<dbReference type="EMBL" id="RQTK01000863">
    <property type="protein sequence ID" value="RUS74135.1"/>
    <property type="molecule type" value="Genomic_DNA"/>
</dbReference>
<accession>A0A433SXT6</accession>